<proteinExistence type="predicted"/>
<dbReference type="CDD" id="cd01066">
    <property type="entry name" value="APP_MetAP"/>
    <property type="match status" value="1"/>
</dbReference>
<dbReference type="Gene3D" id="3.40.350.10">
    <property type="entry name" value="Creatinase/prolidase N-terminal domain"/>
    <property type="match status" value="1"/>
</dbReference>
<accession>A0A0P7DDI7</accession>
<sequence>MGLDGGESKPAIDQSDPIQEMVNTMTIERMNYPDGYFPEDEYLARWEKVHAEMRLRQYDIAIVWGKTAGHYERAMETLWLTNFWSEHSGQEPDSPIWNARGFCCVILQPGKTPELHGDVAEVRRSLVRCGDYHFSDDPISSVARSLAARKPQGSVVFVGSDCLPVKYAKQLEALTPGIRYTYDDNLVRRCRRIKSPRELDLFREAGEMVSSALYRVCDSLYAGKTCAEAAAEGAHELTRRGGGWLRIPINYGSDADSRFFERDPMYGYSQQAPQKGDMLRTWIYGPTHQGYWLDPGRSLVCGGKPTEAQKSLLIDSYAITDAVLKSARHGVRVLDVVAEAERVQRSVADEHDLASDQWPYFGHGNGSMWEHPIINRDSVTPDDYFEEGMVASGESFMTRSGVGSVGWEQNFIVTRDGIELLTTTPVFWF</sequence>
<dbReference type="InterPro" id="IPR036005">
    <property type="entry name" value="Creatinase/aminopeptidase-like"/>
</dbReference>
<comment type="caution">
    <text evidence="2">The sequence shown here is derived from an EMBL/GenBank/DDBJ whole genome shotgun (WGS) entry which is preliminary data.</text>
</comment>
<evidence type="ECO:0000313" key="2">
    <source>
        <dbReference type="EMBL" id="KPM68662.1"/>
    </source>
</evidence>
<evidence type="ECO:0000313" key="3">
    <source>
        <dbReference type="EMBL" id="RNF90110.1"/>
    </source>
</evidence>
<dbReference type="InterPro" id="IPR029149">
    <property type="entry name" value="Creatin/AminoP/Spt16_N"/>
</dbReference>
<dbReference type="InterPro" id="IPR050659">
    <property type="entry name" value="Peptidase_M24B"/>
</dbReference>
<dbReference type="EMBL" id="LKKS01000011">
    <property type="protein sequence ID" value="KPM68662.1"/>
    <property type="molecule type" value="Genomic_DNA"/>
</dbReference>
<name>A0A0P7DDI7_PSEPU</name>
<evidence type="ECO:0000313" key="5">
    <source>
        <dbReference type="Proteomes" id="UP000278162"/>
    </source>
</evidence>
<dbReference type="PANTHER" id="PTHR46112">
    <property type="entry name" value="AMINOPEPTIDASE"/>
    <property type="match status" value="1"/>
</dbReference>
<dbReference type="EMBL" id="RJAI01000024">
    <property type="protein sequence ID" value="RNF90110.1"/>
    <property type="molecule type" value="Genomic_DNA"/>
</dbReference>
<reference evidence="3 5" key="2">
    <citation type="submission" date="2018-10" db="EMBL/GenBank/DDBJ databases">
        <title>An outbreak of IMP-63 producing strain in France.</title>
        <authorList>
            <person name="Bour M."/>
            <person name="Liapis E."/>
            <person name="Plesiat P."/>
        </authorList>
    </citation>
    <scope>NUCLEOTIDE SEQUENCE [LARGE SCALE GENOMIC DNA]</scope>
    <source>
        <strain evidence="3 5">12917</strain>
    </source>
</reference>
<dbReference type="Pfam" id="PF00557">
    <property type="entry name" value="Peptidase_M24"/>
    <property type="match status" value="1"/>
</dbReference>
<dbReference type="Proteomes" id="UP000050437">
    <property type="component" value="Unassembled WGS sequence"/>
</dbReference>
<evidence type="ECO:0000259" key="1">
    <source>
        <dbReference type="Pfam" id="PF00557"/>
    </source>
</evidence>
<gene>
    <name evidence="3" type="ORF">EFK07_10405</name>
    <name evidence="2" type="ORF">HB13667_01265</name>
</gene>
<organism evidence="2 4">
    <name type="scientific">Pseudomonas putida</name>
    <name type="common">Arthrobacter siderocapsulatus</name>
    <dbReference type="NCBI Taxonomy" id="303"/>
    <lineage>
        <taxon>Bacteria</taxon>
        <taxon>Pseudomonadati</taxon>
        <taxon>Pseudomonadota</taxon>
        <taxon>Gammaproteobacteria</taxon>
        <taxon>Pseudomonadales</taxon>
        <taxon>Pseudomonadaceae</taxon>
        <taxon>Pseudomonas</taxon>
    </lineage>
</organism>
<dbReference type="Proteomes" id="UP000278162">
    <property type="component" value="Unassembled WGS sequence"/>
</dbReference>
<dbReference type="PANTHER" id="PTHR46112:SF2">
    <property type="entry name" value="XAA-PRO AMINOPEPTIDASE P-RELATED"/>
    <property type="match status" value="1"/>
</dbReference>
<feature type="domain" description="Peptidase M24" evidence="1">
    <location>
        <begin position="201"/>
        <end position="414"/>
    </location>
</feature>
<dbReference type="InterPro" id="IPR000994">
    <property type="entry name" value="Pept_M24"/>
</dbReference>
<evidence type="ECO:0000313" key="4">
    <source>
        <dbReference type="Proteomes" id="UP000050437"/>
    </source>
</evidence>
<reference evidence="2 4" key="1">
    <citation type="submission" date="2015-10" db="EMBL/GenBank/DDBJ databases">
        <title>Pseudomonas putida clinical strains.</title>
        <authorList>
            <person name="Molina L."/>
            <person name="Udaondo Z."/>
        </authorList>
    </citation>
    <scope>NUCLEOTIDE SEQUENCE [LARGE SCALE GENOMIC DNA]</scope>
    <source>
        <strain evidence="2 4">HB13667</strain>
    </source>
</reference>
<dbReference type="Gene3D" id="3.90.230.10">
    <property type="entry name" value="Creatinase/methionine aminopeptidase superfamily"/>
    <property type="match status" value="1"/>
</dbReference>
<protein>
    <submittedName>
        <fullName evidence="3">M24 family metallopeptidase</fullName>
    </submittedName>
</protein>
<dbReference type="AlphaFoldDB" id="A0A0P7DDI7"/>
<dbReference type="SUPFAM" id="SSF55920">
    <property type="entry name" value="Creatinase/aminopeptidase"/>
    <property type="match status" value="1"/>
</dbReference>
<dbReference type="SUPFAM" id="SSF53092">
    <property type="entry name" value="Creatinase/prolidase N-terminal domain"/>
    <property type="match status" value="1"/>
</dbReference>